<dbReference type="EMBL" id="NEXE01000030">
    <property type="protein sequence ID" value="PSN91262.1"/>
    <property type="molecule type" value="Genomic_DNA"/>
</dbReference>
<comment type="caution">
    <text evidence="1">The sequence shown here is derived from an EMBL/GenBank/DDBJ whole genome shotgun (WGS) entry which is preliminary data.</text>
</comment>
<dbReference type="AlphaFoldDB" id="A0A2R6AXZ5"/>
<organism evidence="1 2">
    <name type="scientific">Candidatus Marsarchaeota G2 archaeon OSP_D</name>
    <dbReference type="NCBI Taxonomy" id="1978157"/>
    <lineage>
        <taxon>Archaea</taxon>
        <taxon>Candidatus Marsarchaeota</taxon>
        <taxon>Candidatus Marsarchaeota group 2</taxon>
    </lineage>
</organism>
<gene>
    <name evidence="1" type="ORF">B9Q03_04645</name>
</gene>
<accession>A0A2R6AXZ5</accession>
<reference evidence="1 2" key="1">
    <citation type="submission" date="2017-04" db="EMBL/GenBank/DDBJ databases">
        <title>Novel microbial lineages endemic to geothermal iron-oxide mats fill important gaps in the evolutionary history of Archaea.</title>
        <authorList>
            <person name="Jay Z.J."/>
            <person name="Beam J.P."/>
            <person name="Dlakic M."/>
            <person name="Rusch D.B."/>
            <person name="Kozubal M.A."/>
            <person name="Inskeep W.P."/>
        </authorList>
    </citation>
    <scope>NUCLEOTIDE SEQUENCE [LARGE SCALE GENOMIC DNA]</scope>
    <source>
        <strain evidence="1">OSP_D</strain>
    </source>
</reference>
<dbReference type="Proteomes" id="UP000240322">
    <property type="component" value="Unassembled WGS sequence"/>
</dbReference>
<proteinExistence type="predicted"/>
<evidence type="ECO:0000313" key="2">
    <source>
        <dbReference type="Proteomes" id="UP000240322"/>
    </source>
</evidence>
<evidence type="ECO:0000313" key="1">
    <source>
        <dbReference type="EMBL" id="PSN91262.1"/>
    </source>
</evidence>
<sequence>MGPKVYSSSALTLSTILQALRLPAEDYDFLVPEDLDTRGLIGKKRETSMERLRLYDASPSELRGCL</sequence>
<protein>
    <submittedName>
        <fullName evidence="1">Uncharacterized protein</fullName>
    </submittedName>
</protein>
<name>A0A2R6AXZ5_9ARCH</name>